<dbReference type="OrthoDB" id="285993at2"/>
<dbReference type="SUPFAM" id="SSF158446">
    <property type="entry name" value="IVS-encoded protein-like"/>
    <property type="match status" value="1"/>
</dbReference>
<evidence type="ECO:0000313" key="1">
    <source>
        <dbReference type="EMBL" id="VFB04089.1"/>
    </source>
</evidence>
<accession>A0A4U8WNY4</accession>
<sequence>MIKDNIIQRKSYDFALKSISLYKKITSENKEYVLSKQFLRSSTSIGANVEETIGAQSERDFLSKISISYKEARETHYWLRLLKDSNYISYEDATEMLSLCEEILRIIGKIQITIKSRNS</sequence>
<dbReference type="PIRSF" id="PIRSF035652">
    <property type="entry name" value="CHP02436"/>
    <property type="match status" value="1"/>
</dbReference>
<proteinExistence type="predicted"/>
<organism evidence="1 2">
    <name type="scientific">Chryseobacterium taihuense</name>
    <dbReference type="NCBI Taxonomy" id="1141221"/>
    <lineage>
        <taxon>Bacteria</taxon>
        <taxon>Pseudomonadati</taxon>
        <taxon>Bacteroidota</taxon>
        <taxon>Flavobacteriia</taxon>
        <taxon>Flavobacteriales</taxon>
        <taxon>Weeksellaceae</taxon>
        <taxon>Chryseobacterium group</taxon>
        <taxon>Chryseobacterium</taxon>
    </lineage>
</organism>
<dbReference type="RefSeq" id="WP_089744716.1">
    <property type="nucleotide sequence ID" value="NZ_FNHD01000012.1"/>
</dbReference>
<dbReference type="Gene3D" id="1.20.1440.60">
    <property type="entry name" value="23S rRNA-intervening sequence"/>
    <property type="match status" value="1"/>
</dbReference>
<dbReference type="Proteomes" id="UP000290013">
    <property type="component" value="Chromosome"/>
</dbReference>
<dbReference type="PANTHER" id="PTHR38471:SF2">
    <property type="entry name" value="FOUR HELIX BUNDLE PROTEIN"/>
    <property type="match status" value="1"/>
</dbReference>
<reference evidence="1 2" key="1">
    <citation type="submission" date="2019-02" db="EMBL/GenBank/DDBJ databases">
        <authorList>
            <consortium name="Pathogen Informatics"/>
        </authorList>
    </citation>
    <scope>NUCLEOTIDE SEQUENCE [LARGE SCALE GENOMIC DNA]</scope>
    <source>
        <strain evidence="1 2">3012STDY6944375</strain>
    </source>
</reference>
<dbReference type="EMBL" id="LR215974">
    <property type="protein sequence ID" value="VFB04089.1"/>
    <property type="molecule type" value="Genomic_DNA"/>
</dbReference>
<dbReference type="KEGG" id="ctai:NCTC12078_02112"/>
<dbReference type="AlphaFoldDB" id="A0A4U8WNY4"/>
<dbReference type="InterPro" id="IPR012657">
    <property type="entry name" value="23S_rRNA-intervening_sequence"/>
</dbReference>
<dbReference type="InterPro" id="IPR036583">
    <property type="entry name" value="23S_rRNA_IVS_sf"/>
</dbReference>
<dbReference type="NCBIfam" id="TIGR02436">
    <property type="entry name" value="four helix bundle protein"/>
    <property type="match status" value="1"/>
</dbReference>
<dbReference type="PANTHER" id="PTHR38471">
    <property type="entry name" value="FOUR HELIX BUNDLE PROTEIN"/>
    <property type="match status" value="1"/>
</dbReference>
<gene>
    <name evidence="1" type="ORF">NCTC12078_02112</name>
</gene>
<dbReference type="Pfam" id="PF05635">
    <property type="entry name" value="23S_rRNA_IVP"/>
    <property type="match status" value="1"/>
</dbReference>
<name>A0A4U8WNY4_9FLAO</name>
<evidence type="ECO:0000313" key="2">
    <source>
        <dbReference type="Proteomes" id="UP000290013"/>
    </source>
</evidence>
<protein>
    <submittedName>
        <fullName evidence="1">Four helix bundle protein</fullName>
    </submittedName>
</protein>